<dbReference type="Proteomes" id="UP000516764">
    <property type="component" value="Chromosome"/>
</dbReference>
<accession>A0A7L8AI09</accession>
<organism evidence="3 4">
    <name type="scientific">Polaribacter haliotis</name>
    <dbReference type="NCBI Taxonomy" id="1888915"/>
    <lineage>
        <taxon>Bacteria</taxon>
        <taxon>Pseudomonadati</taxon>
        <taxon>Bacteroidota</taxon>
        <taxon>Flavobacteriia</taxon>
        <taxon>Flavobacteriales</taxon>
        <taxon>Flavobacteriaceae</taxon>
    </lineage>
</organism>
<feature type="transmembrane region" description="Helical" evidence="1">
    <location>
        <begin position="31"/>
        <end position="53"/>
    </location>
</feature>
<evidence type="ECO:0000259" key="2">
    <source>
        <dbReference type="Pfam" id="PF02517"/>
    </source>
</evidence>
<sequence>MKETLLNLLVYLKKPVLEQDSNTALNYRFNLFFKLFALCVLTGIIITPIFVLLEELNWVNMDSHEVEKMFKGMAKWKILLVGAVVIPVIEELIFRAPITAFKKPKHFKFSFYFFALVFGFVHISNFETTTSVLLLSPILVLPQILVGFYLGYIRVRLGLQWSMLLHGSYNGFFLALSFLEK</sequence>
<dbReference type="Pfam" id="PF02517">
    <property type="entry name" value="Rce1-like"/>
    <property type="match status" value="1"/>
</dbReference>
<keyword evidence="1" id="KW-0472">Membrane</keyword>
<name>A0A7L8AI09_9FLAO</name>
<feature type="domain" description="CAAX prenyl protease 2/Lysostaphin resistance protein A-like" evidence="2">
    <location>
        <begin position="76"/>
        <end position="171"/>
    </location>
</feature>
<proteinExistence type="predicted"/>
<feature type="transmembrane region" description="Helical" evidence="1">
    <location>
        <begin position="132"/>
        <end position="152"/>
    </location>
</feature>
<dbReference type="RefSeq" id="WP_088355155.1">
    <property type="nucleotide sequence ID" value="NZ_CP061813.1"/>
</dbReference>
<gene>
    <name evidence="3" type="ORF">H9I45_04040</name>
</gene>
<evidence type="ECO:0000256" key="1">
    <source>
        <dbReference type="SAM" id="Phobius"/>
    </source>
</evidence>
<dbReference type="GO" id="GO:0080120">
    <property type="term" value="P:CAAX-box protein maturation"/>
    <property type="evidence" value="ECO:0007669"/>
    <property type="project" value="UniProtKB-ARBA"/>
</dbReference>
<dbReference type="GO" id="GO:0008237">
    <property type="term" value="F:metallopeptidase activity"/>
    <property type="evidence" value="ECO:0007669"/>
    <property type="project" value="UniProtKB-KW"/>
</dbReference>
<evidence type="ECO:0000313" key="3">
    <source>
        <dbReference type="EMBL" id="QOD61628.1"/>
    </source>
</evidence>
<dbReference type="GO" id="GO:0006508">
    <property type="term" value="P:proteolysis"/>
    <property type="evidence" value="ECO:0007669"/>
    <property type="project" value="UniProtKB-KW"/>
</dbReference>
<feature type="transmembrane region" description="Helical" evidence="1">
    <location>
        <begin position="159"/>
        <end position="179"/>
    </location>
</feature>
<keyword evidence="3" id="KW-0482">Metalloprotease</keyword>
<dbReference type="EMBL" id="CP061813">
    <property type="protein sequence ID" value="QOD61628.1"/>
    <property type="molecule type" value="Genomic_DNA"/>
</dbReference>
<dbReference type="AlphaFoldDB" id="A0A7L8AI09"/>
<keyword evidence="1" id="KW-1133">Transmembrane helix</keyword>
<keyword evidence="3" id="KW-0645">Protease</keyword>
<keyword evidence="3" id="KW-0378">Hydrolase</keyword>
<dbReference type="GO" id="GO:0004175">
    <property type="term" value="F:endopeptidase activity"/>
    <property type="evidence" value="ECO:0007669"/>
    <property type="project" value="UniProtKB-ARBA"/>
</dbReference>
<dbReference type="InterPro" id="IPR003675">
    <property type="entry name" value="Rce1/LyrA-like_dom"/>
</dbReference>
<feature type="transmembrane region" description="Helical" evidence="1">
    <location>
        <begin position="106"/>
        <end position="126"/>
    </location>
</feature>
<protein>
    <submittedName>
        <fullName evidence="3">CPBP family intramembrane metalloprotease</fullName>
    </submittedName>
</protein>
<dbReference type="KEGG" id="phal:H9I45_04040"/>
<keyword evidence="4" id="KW-1185">Reference proteome</keyword>
<feature type="transmembrane region" description="Helical" evidence="1">
    <location>
        <begin position="73"/>
        <end position="94"/>
    </location>
</feature>
<reference evidence="3 4" key="1">
    <citation type="journal article" date="2016" name="Int. J. Syst. Evol. Microbiol.">
        <title>Polaribacter haliotis sp. nov., isolated from the gut of abalone Haliotis discus hannai.</title>
        <authorList>
            <person name="Kim Y.O."/>
            <person name="Park I.S."/>
            <person name="Park S."/>
            <person name="Nam B.H."/>
            <person name="Park J.M."/>
            <person name="Kim D.G."/>
            <person name="Yoon J.H."/>
        </authorList>
    </citation>
    <scope>NUCLEOTIDE SEQUENCE [LARGE SCALE GENOMIC DNA]</scope>
    <source>
        <strain evidence="3 4">KCTC 52418</strain>
    </source>
</reference>
<keyword evidence="1" id="KW-0812">Transmembrane</keyword>
<evidence type="ECO:0000313" key="4">
    <source>
        <dbReference type="Proteomes" id="UP000516764"/>
    </source>
</evidence>
<dbReference type="OrthoDB" id="847268at2"/>